<comment type="subcellular location">
    <subcellularLocation>
        <location evidence="1">Membrane</location>
        <topology evidence="1">Multi-pass membrane protein</topology>
    </subcellularLocation>
</comment>
<feature type="compositionally biased region" description="Polar residues" evidence="6">
    <location>
        <begin position="291"/>
        <end position="305"/>
    </location>
</feature>
<feature type="compositionally biased region" description="Low complexity" evidence="6">
    <location>
        <begin position="54"/>
        <end position="65"/>
    </location>
</feature>
<dbReference type="Pfam" id="PF05346">
    <property type="entry name" value="DUF747"/>
    <property type="match status" value="1"/>
</dbReference>
<feature type="transmembrane region" description="Helical" evidence="7">
    <location>
        <begin position="888"/>
        <end position="920"/>
    </location>
</feature>
<proteinExistence type="inferred from homology"/>
<dbReference type="InterPro" id="IPR008010">
    <property type="entry name" value="Tatp1"/>
</dbReference>
<organism evidence="8 9">
    <name type="scientific">Rhynchosporium agropyri</name>
    <dbReference type="NCBI Taxonomy" id="914238"/>
    <lineage>
        <taxon>Eukaryota</taxon>
        <taxon>Fungi</taxon>
        <taxon>Dikarya</taxon>
        <taxon>Ascomycota</taxon>
        <taxon>Pezizomycotina</taxon>
        <taxon>Leotiomycetes</taxon>
        <taxon>Helotiales</taxon>
        <taxon>Ploettnerulaceae</taxon>
        <taxon>Rhynchosporium</taxon>
    </lineage>
</organism>
<feature type="region of interest" description="Disordered" evidence="6">
    <location>
        <begin position="210"/>
        <end position="247"/>
    </location>
</feature>
<evidence type="ECO:0000256" key="1">
    <source>
        <dbReference type="ARBA" id="ARBA00004141"/>
    </source>
</evidence>
<feature type="region of interest" description="Disordered" evidence="6">
    <location>
        <begin position="280"/>
        <end position="317"/>
    </location>
</feature>
<keyword evidence="9" id="KW-1185">Reference proteome</keyword>
<feature type="region of interest" description="Disordered" evidence="6">
    <location>
        <begin position="1"/>
        <end position="65"/>
    </location>
</feature>
<feature type="compositionally biased region" description="Polar residues" evidence="6">
    <location>
        <begin position="1"/>
        <end position="23"/>
    </location>
</feature>
<dbReference type="EMBL" id="FJUX01000028">
    <property type="protein sequence ID" value="CZS96729.1"/>
    <property type="molecule type" value="Genomic_DNA"/>
</dbReference>
<evidence type="ECO:0000256" key="5">
    <source>
        <dbReference type="ARBA" id="ARBA00023136"/>
    </source>
</evidence>
<accession>A0A1E1KFC6</accession>
<feature type="compositionally biased region" description="Basic and acidic residues" evidence="6">
    <location>
        <begin position="25"/>
        <end position="36"/>
    </location>
</feature>
<keyword evidence="3 7" id="KW-0812">Transmembrane</keyword>
<dbReference type="PANTHER" id="PTHR13317">
    <property type="entry name" value="TRANSMEMBRANE ANTERIOR POSTERIOR TRANSFORMATION PROTEIN 1 HOMOLOG"/>
    <property type="match status" value="1"/>
</dbReference>
<sequence>MVLTTGSSSRGENEVPSHSTQLELTPREQDSSHDMEEGITLAVQEVSQLPSPSPSRSPSLSPRSLSPSLVVRIPYVEYTGTLPSIAHGRRYSGSFEKVYNNNSTYADVDEVAIPSPLPISKMLPPHELHDIPEEVGKPRKLSLNHSHGSDVRSTILEVEGTAEEQIGRPRKLSANKWKGEVLKLTAAEVEELTTAPESLPVITPTRYTVSAQPSLAPSPIGDTRGSLSDGPLSDAEGGSGRRRRKISAPEPMGMLIDAHSDRRVRAETFLNTMTRRPVYSSRAASTPPIISRNTPSMPKSQNQLSPKKKAHQSELRPEPLDLDVVSAKLQNGIDPPSPIPQSIPLPPMSIPTYLQLELSSTRPSPLYIYRSASSEFPYEPSKVKFERLLNFLLTPIPLEQVLYFGSMACLDAWLYTFTILPLRFLKAALVLIQWWCLVIARETRFIIDFIYHGSGRFWHRQHRRRGSTGSVDRSRSVSRASRPVFTAASYPIQSGRKPEIGTQNLTSENLRASVERKSRQGWGRRHQRTKSQPSSLSSYHKADLLQGAVIIVSCFILMRLDASRMYHSIRGQSAIKLYVIFNALEVCDKLLAALGQDILECLFSNETLERNSYGRSKVLRPLGMFILALIYNVTHATALFYQVIALNVAVNSYSNALLTLLISNQFVEVKSTVFKKIEKDNLFQLTCADIVERFQLWLMLVIIALRNFVEVGGYADIAGADAVSRNTSIFPSSFNILPSWSGEVLTPFLVVLGSEMMVDWIKHAYISKFNNVKPAVYKRYMDILAKDYYTNAFVNQNLIKRLGLPVIPLSCLFIRSSVQTYHMFLATHVPSPVASTATALSVESASPATTAALEHFDNIIRRALGRSTFGIPDPLAKNPWYLPSADDAIAALTMLVFFLGAFFVLLACKLVLGMLLLKYARNRYATMKKRENQSYTAEGKRLGIWGMSEVDEDKKRWIYDDDPETLKKMKEKERIGKEKAEKSQDFGKISRYEMIKRIW</sequence>
<evidence type="ECO:0000313" key="9">
    <source>
        <dbReference type="Proteomes" id="UP000178912"/>
    </source>
</evidence>
<name>A0A1E1KFC6_9HELO</name>
<dbReference type="OrthoDB" id="5376140at2759"/>
<comment type="similarity">
    <text evidence="2">Belongs to the TAPT1 family.</text>
</comment>
<evidence type="ECO:0000256" key="7">
    <source>
        <dbReference type="SAM" id="Phobius"/>
    </source>
</evidence>
<protein>
    <submittedName>
        <fullName evidence="8">Related to membrane protein</fullName>
    </submittedName>
</protein>
<evidence type="ECO:0000313" key="8">
    <source>
        <dbReference type="EMBL" id="CZS96729.1"/>
    </source>
</evidence>
<reference evidence="9" key="1">
    <citation type="submission" date="2016-03" db="EMBL/GenBank/DDBJ databases">
        <authorList>
            <person name="Guldener U."/>
        </authorList>
    </citation>
    <scope>NUCLEOTIDE SEQUENCE [LARGE SCALE GENOMIC DNA]</scope>
    <source>
        <strain evidence="9">04CH-RAC-A.6.1</strain>
    </source>
</reference>
<keyword evidence="4 7" id="KW-1133">Transmembrane helix</keyword>
<dbReference type="PANTHER" id="PTHR13317:SF4">
    <property type="entry name" value="TRANSMEMBRANE ANTERIOR POSTERIOR TRANSFORMATION PROTEIN 1 HOMOLOG"/>
    <property type="match status" value="1"/>
</dbReference>
<evidence type="ECO:0000256" key="4">
    <source>
        <dbReference type="ARBA" id="ARBA00022989"/>
    </source>
</evidence>
<evidence type="ECO:0000256" key="3">
    <source>
        <dbReference type="ARBA" id="ARBA00022692"/>
    </source>
</evidence>
<feature type="region of interest" description="Disordered" evidence="6">
    <location>
        <begin position="510"/>
        <end position="534"/>
    </location>
</feature>
<keyword evidence="5 7" id="KW-0472">Membrane</keyword>
<dbReference type="AlphaFoldDB" id="A0A1E1KFC6"/>
<dbReference type="Proteomes" id="UP000178912">
    <property type="component" value="Unassembled WGS sequence"/>
</dbReference>
<evidence type="ECO:0000256" key="6">
    <source>
        <dbReference type="SAM" id="MobiDB-lite"/>
    </source>
</evidence>
<evidence type="ECO:0000256" key="2">
    <source>
        <dbReference type="ARBA" id="ARBA00008803"/>
    </source>
</evidence>
<dbReference type="GO" id="GO:0005789">
    <property type="term" value="C:endoplasmic reticulum membrane"/>
    <property type="evidence" value="ECO:0007669"/>
    <property type="project" value="TreeGrafter"/>
</dbReference>
<gene>
    <name evidence="8" type="ORF">RAG0_05937</name>
</gene>